<dbReference type="EMBL" id="AVOT02017706">
    <property type="protein sequence ID" value="MBW0504052.1"/>
    <property type="molecule type" value="Genomic_DNA"/>
</dbReference>
<name>A0A9Q3DL67_9BASI</name>
<proteinExistence type="predicted"/>
<evidence type="ECO:0000313" key="2">
    <source>
        <dbReference type="Proteomes" id="UP000765509"/>
    </source>
</evidence>
<accession>A0A9Q3DL67</accession>
<dbReference type="Proteomes" id="UP000765509">
    <property type="component" value="Unassembled WGS sequence"/>
</dbReference>
<evidence type="ECO:0000313" key="1">
    <source>
        <dbReference type="EMBL" id="MBW0504052.1"/>
    </source>
</evidence>
<reference evidence="1" key="1">
    <citation type="submission" date="2021-03" db="EMBL/GenBank/DDBJ databases">
        <title>Draft genome sequence of rust myrtle Austropuccinia psidii MF-1, a brazilian biotype.</title>
        <authorList>
            <person name="Quecine M.C."/>
            <person name="Pachon D.M.R."/>
            <person name="Bonatelli M.L."/>
            <person name="Correr F.H."/>
            <person name="Franceschini L.M."/>
            <person name="Leite T.F."/>
            <person name="Margarido G.R.A."/>
            <person name="Almeida C.A."/>
            <person name="Ferrarezi J.A."/>
            <person name="Labate C.A."/>
        </authorList>
    </citation>
    <scope>NUCLEOTIDE SEQUENCE</scope>
    <source>
        <strain evidence="1">MF-1</strain>
    </source>
</reference>
<comment type="caution">
    <text evidence="1">The sequence shown here is derived from an EMBL/GenBank/DDBJ whole genome shotgun (WGS) entry which is preliminary data.</text>
</comment>
<protein>
    <submittedName>
        <fullName evidence="1">Uncharacterized protein</fullName>
    </submittedName>
</protein>
<sequence length="188" mass="20232">MNYLGGISGGHLLIDSSPSSLEALSALNHFSGESPAQPSKKCFQKLLHSKSLCSSPPCFSVSFALRARRRIIFATWSSHPTSISLVAVECVSSENSHSGTTYSCASSSCTDATFINCFRVIRTARGFQPDLNDPKSLLTLRTYGATQDSNYAYIYTRFTSGGLFGGPPDAICVAPIQYAHCTSCTLHQ</sequence>
<organism evidence="1 2">
    <name type="scientific">Austropuccinia psidii MF-1</name>
    <dbReference type="NCBI Taxonomy" id="1389203"/>
    <lineage>
        <taxon>Eukaryota</taxon>
        <taxon>Fungi</taxon>
        <taxon>Dikarya</taxon>
        <taxon>Basidiomycota</taxon>
        <taxon>Pucciniomycotina</taxon>
        <taxon>Pucciniomycetes</taxon>
        <taxon>Pucciniales</taxon>
        <taxon>Sphaerophragmiaceae</taxon>
        <taxon>Austropuccinia</taxon>
    </lineage>
</organism>
<dbReference type="AlphaFoldDB" id="A0A9Q3DL67"/>
<gene>
    <name evidence="1" type="ORF">O181_043767</name>
</gene>
<keyword evidence="2" id="KW-1185">Reference proteome</keyword>